<sequence>MITYVYETIPSKEGEEIKRYEIEQSIHDAPLTHHPQTGEPIQRVIVGGIGILTSSKDQAKTLPSKASAGCGCGGGCGCSHG</sequence>
<proteinExistence type="predicted"/>
<evidence type="ECO:0000313" key="2">
    <source>
        <dbReference type="Proteomes" id="UP000663088"/>
    </source>
</evidence>
<gene>
    <name evidence="1" type="ORF">EM20IM_10040</name>
</gene>
<organism evidence="1 2">
    <name type="scientific">Candidatus Methylacidiphilum infernorum</name>
    <dbReference type="NCBI Taxonomy" id="511746"/>
    <lineage>
        <taxon>Bacteria</taxon>
        <taxon>Pseudomonadati</taxon>
        <taxon>Verrucomicrobiota</taxon>
        <taxon>Methylacidiphilae</taxon>
        <taxon>Methylacidiphilales</taxon>
        <taxon>Methylacidiphilaceae</taxon>
        <taxon>Methylacidiphilum (ex Ratnadevi et al. 2023)</taxon>
    </lineage>
</organism>
<dbReference type="RefSeq" id="WP_206847014.1">
    <property type="nucleotide sequence ID" value="NZ_CP065956.1"/>
</dbReference>
<protein>
    <submittedName>
        <fullName evidence="1">Zinc ribbon domain-containing protein</fullName>
    </submittedName>
</protein>
<name>A0ABX7PVN3_9BACT</name>
<dbReference type="Proteomes" id="UP000663088">
    <property type="component" value="Chromosome"/>
</dbReference>
<accession>A0ABX7PVN3</accession>
<dbReference type="EMBL" id="CP065956">
    <property type="protein sequence ID" value="QSR86788.1"/>
    <property type="molecule type" value="Genomic_DNA"/>
</dbReference>
<keyword evidence="2" id="KW-1185">Reference proteome</keyword>
<evidence type="ECO:0000313" key="1">
    <source>
        <dbReference type="EMBL" id="QSR86788.1"/>
    </source>
</evidence>
<reference evidence="1 2" key="1">
    <citation type="submission" date="2020-12" db="EMBL/GenBank/DDBJ databases">
        <authorList>
            <person name="Awala S.I."/>
            <person name="Gwak J.-H."/>
            <person name="Kim S.-J."/>
            <person name="Rhee S.-K."/>
        </authorList>
    </citation>
    <scope>NUCLEOTIDE SEQUENCE [LARGE SCALE GENOMIC DNA]</scope>
    <source>
        <strain evidence="1 2">IT5</strain>
    </source>
</reference>